<feature type="transmembrane region" description="Helical" evidence="5">
    <location>
        <begin position="65"/>
        <end position="88"/>
    </location>
</feature>
<sequence>EDFKWSSELEGTILAAYNFGFIASPILGGYIAGHFGGKRVIALSLLIGSLTTILTPVAARANDALLIFMRALAGLVMGAVDPAIQALWSQWAPKYEKTQLTALSYSGLSIAGITTFLVSGYLCTIPLDHGWPFIFYVFGGFALLLVFPWLYFVYDSPDVHPRIEMGEIKHTHNGKTTSSNKKIHPPWGKILTSMAFWAIIVAHITYSWVTSWVLAYLPKYMKNILKFDVEEDGIASSMPFVGRLLSGYLCGYISDCLLKRYVFKTATVRKMFQVVGCFGCAGCTLAISFLGVENRILCVVLLVLGLTFQNFTSVAFRINHLDIAPRFAGVLMGVTVTVAMLSALSAPFITSAIIVEDTPEEWKYVFWVVAGLNIVGAVFFVMFAQGEVQPWAECSDVKVVELSAESNNNSPNVIKHLNSDLPNYNDITNRGGVVNPAFTIQDERSSKSFKVPEIHDNSNKL</sequence>
<reference evidence="7 8" key="1">
    <citation type="journal article" date="2013" name="Nature">
        <title>Insights into bilaterian evolution from three spiralian genomes.</title>
        <authorList>
            <person name="Simakov O."/>
            <person name="Marletaz F."/>
            <person name="Cho S.J."/>
            <person name="Edsinger-Gonzales E."/>
            <person name="Havlak P."/>
            <person name="Hellsten U."/>
            <person name="Kuo D.H."/>
            <person name="Larsson T."/>
            <person name="Lv J."/>
            <person name="Arendt D."/>
            <person name="Savage R."/>
            <person name="Osoegawa K."/>
            <person name="de Jong P."/>
            <person name="Grimwood J."/>
            <person name="Chapman J.A."/>
            <person name="Shapiro H."/>
            <person name="Aerts A."/>
            <person name="Otillar R.P."/>
            <person name="Terry A.Y."/>
            <person name="Boore J.L."/>
            <person name="Grigoriev I.V."/>
            <person name="Lindberg D.R."/>
            <person name="Seaver E.C."/>
            <person name="Weisblat D.A."/>
            <person name="Putnam N.H."/>
            <person name="Rokhsar D.S."/>
        </authorList>
    </citation>
    <scope>NUCLEOTIDE SEQUENCE [LARGE SCALE GENOMIC DNA]</scope>
</reference>
<dbReference type="GO" id="GO:0006820">
    <property type="term" value="P:monoatomic anion transport"/>
    <property type="evidence" value="ECO:0007669"/>
    <property type="project" value="TreeGrafter"/>
</dbReference>
<dbReference type="KEGG" id="lgi:LOTGIDRAFT_135330"/>
<dbReference type="OrthoDB" id="2985014at2759"/>
<dbReference type="InterPro" id="IPR050382">
    <property type="entry name" value="MFS_Na/Anion_cotransporter"/>
</dbReference>
<dbReference type="InterPro" id="IPR036259">
    <property type="entry name" value="MFS_trans_sf"/>
</dbReference>
<dbReference type="RefSeq" id="XP_009067256.1">
    <property type="nucleotide sequence ID" value="XM_009069008.1"/>
</dbReference>
<evidence type="ECO:0000313" key="8">
    <source>
        <dbReference type="Proteomes" id="UP000030746"/>
    </source>
</evidence>
<dbReference type="InterPro" id="IPR020846">
    <property type="entry name" value="MFS_dom"/>
</dbReference>
<evidence type="ECO:0000256" key="4">
    <source>
        <dbReference type="ARBA" id="ARBA00023136"/>
    </source>
</evidence>
<dbReference type="GO" id="GO:0016020">
    <property type="term" value="C:membrane"/>
    <property type="evidence" value="ECO:0007669"/>
    <property type="project" value="UniProtKB-SubCell"/>
</dbReference>
<dbReference type="OMA" id="AYLPMYM"/>
<proteinExistence type="predicted"/>
<dbReference type="GeneID" id="20233667"/>
<dbReference type="HOGENOM" id="CLU_001265_5_0_1"/>
<dbReference type="AlphaFoldDB" id="V3ZDI1"/>
<dbReference type="InterPro" id="IPR011701">
    <property type="entry name" value="MFS"/>
</dbReference>
<comment type="subcellular location">
    <subcellularLocation>
        <location evidence="1">Membrane</location>
        <topology evidence="1">Multi-pass membrane protein</topology>
    </subcellularLocation>
</comment>
<feature type="transmembrane region" description="Helical" evidence="5">
    <location>
        <begin position="296"/>
        <end position="316"/>
    </location>
</feature>
<evidence type="ECO:0000256" key="5">
    <source>
        <dbReference type="SAM" id="Phobius"/>
    </source>
</evidence>
<dbReference type="SUPFAM" id="SSF103473">
    <property type="entry name" value="MFS general substrate transporter"/>
    <property type="match status" value="1"/>
</dbReference>
<keyword evidence="8" id="KW-1185">Reference proteome</keyword>
<feature type="transmembrane region" description="Helical" evidence="5">
    <location>
        <begin position="190"/>
        <end position="217"/>
    </location>
</feature>
<accession>V3ZDI1</accession>
<dbReference type="CTD" id="20233667"/>
<evidence type="ECO:0000313" key="7">
    <source>
        <dbReference type="EMBL" id="ESO82092.1"/>
    </source>
</evidence>
<dbReference type="Gene3D" id="1.20.1250.20">
    <property type="entry name" value="MFS general substrate transporter like domains"/>
    <property type="match status" value="2"/>
</dbReference>
<feature type="transmembrane region" description="Helical" evidence="5">
    <location>
        <begin position="12"/>
        <end position="33"/>
    </location>
</feature>
<dbReference type="STRING" id="225164.V3ZDI1"/>
<feature type="transmembrane region" description="Helical" evidence="5">
    <location>
        <begin position="328"/>
        <end position="349"/>
    </location>
</feature>
<evidence type="ECO:0000259" key="6">
    <source>
        <dbReference type="PROSITE" id="PS50850"/>
    </source>
</evidence>
<dbReference type="FunFam" id="1.20.1250.20:FF:000532">
    <property type="entry name" value="SLC (SoLute Carrier) homolog"/>
    <property type="match status" value="1"/>
</dbReference>
<evidence type="ECO:0000256" key="3">
    <source>
        <dbReference type="ARBA" id="ARBA00022989"/>
    </source>
</evidence>
<evidence type="ECO:0000256" key="2">
    <source>
        <dbReference type="ARBA" id="ARBA00022692"/>
    </source>
</evidence>
<feature type="transmembrane region" description="Helical" evidence="5">
    <location>
        <begin position="40"/>
        <end position="59"/>
    </location>
</feature>
<feature type="transmembrane region" description="Helical" evidence="5">
    <location>
        <begin position="364"/>
        <end position="383"/>
    </location>
</feature>
<dbReference type="PANTHER" id="PTHR11662">
    <property type="entry name" value="SOLUTE CARRIER FAMILY 17"/>
    <property type="match status" value="1"/>
</dbReference>
<keyword evidence="4 5" id="KW-0472">Membrane</keyword>
<feature type="non-terminal residue" evidence="7">
    <location>
        <position position="1"/>
    </location>
</feature>
<gene>
    <name evidence="7" type="ORF">LOTGIDRAFT_135330</name>
</gene>
<protein>
    <recommendedName>
        <fullName evidence="6">Major facilitator superfamily (MFS) profile domain-containing protein</fullName>
    </recommendedName>
</protein>
<name>V3ZDI1_LOTGI</name>
<organism evidence="7 8">
    <name type="scientific">Lottia gigantea</name>
    <name type="common">Giant owl limpet</name>
    <dbReference type="NCBI Taxonomy" id="225164"/>
    <lineage>
        <taxon>Eukaryota</taxon>
        <taxon>Metazoa</taxon>
        <taxon>Spiralia</taxon>
        <taxon>Lophotrochozoa</taxon>
        <taxon>Mollusca</taxon>
        <taxon>Gastropoda</taxon>
        <taxon>Patellogastropoda</taxon>
        <taxon>Lottioidea</taxon>
        <taxon>Lottiidae</taxon>
        <taxon>Lottia</taxon>
    </lineage>
</organism>
<dbReference type="GO" id="GO:0022857">
    <property type="term" value="F:transmembrane transporter activity"/>
    <property type="evidence" value="ECO:0007669"/>
    <property type="project" value="InterPro"/>
</dbReference>
<evidence type="ECO:0000256" key="1">
    <source>
        <dbReference type="ARBA" id="ARBA00004141"/>
    </source>
</evidence>
<feature type="transmembrane region" description="Helical" evidence="5">
    <location>
        <begin position="100"/>
        <end position="121"/>
    </location>
</feature>
<feature type="transmembrane region" description="Helical" evidence="5">
    <location>
        <begin position="270"/>
        <end position="290"/>
    </location>
</feature>
<keyword evidence="2 5" id="KW-0812">Transmembrane</keyword>
<dbReference type="EMBL" id="KB204047">
    <property type="protein sequence ID" value="ESO82092.1"/>
    <property type="molecule type" value="Genomic_DNA"/>
</dbReference>
<dbReference type="Proteomes" id="UP000030746">
    <property type="component" value="Unassembled WGS sequence"/>
</dbReference>
<feature type="domain" description="Major facilitator superfamily (MFS) profile" evidence="6">
    <location>
        <begin position="1"/>
        <end position="388"/>
    </location>
</feature>
<dbReference type="PROSITE" id="PS50850">
    <property type="entry name" value="MFS"/>
    <property type="match status" value="1"/>
</dbReference>
<dbReference type="PANTHER" id="PTHR11662:SF399">
    <property type="entry name" value="FI19708P1-RELATED"/>
    <property type="match status" value="1"/>
</dbReference>
<dbReference type="Pfam" id="PF07690">
    <property type="entry name" value="MFS_1"/>
    <property type="match status" value="1"/>
</dbReference>
<feature type="transmembrane region" description="Helical" evidence="5">
    <location>
        <begin position="133"/>
        <end position="154"/>
    </location>
</feature>
<keyword evidence="3 5" id="KW-1133">Transmembrane helix</keyword>